<evidence type="ECO:0000256" key="3">
    <source>
        <dbReference type="ARBA" id="ARBA00023082"/>
    </source>
</evidence>
<dbReference type="PANTHER" id="PTHR43133:SF46">
    <property type="entry name" value="RNA POLYMERASE SIGMA-70 FACTOR ECF SUBFAMILY"/>
    <property type="match status" value="1"/>
</dbReference>
<dbReference type="Pfam" id="PF08281">
    <property type="entry name" value="Sigma70_r4_2"/>
    <property type="match status" value="1"/>
</dbReference>
<dbReference type="NCBIfam" id="TIGR02985">
    <property type="entry name" value="Sig70_bacteroi1"/>
    <property type="match status" value="1"/>
</dbReference>
<dbReference type="NCBIfam" id="TIGR02937">
    <property type="entry name" value="sigma70-ECF"/>
    <property type="match status" value="1"/>
</dbReference>
<gene>
    <name evidence="7" type="ORF">ACFS5N_17200</name>
</gene>
<dbReference type="InterPro" id="IPR039425">
    <property type="entry name" value="RNA_pol_sigma-70-like"/>
</dbReference>
<dbReference type="Gene3D" id="1.10.1740.10">
    <property type="match status" value="1"/>
</dbReference>
<keyword evidence="2" id="KW-0805">Transcription regulation</keyword>
<dbReference type="CDD" id="cd06171">
    <property type="entry name" value="Sigma70_r4"/>
    <property type="match status" value="1"/>
</dbReference>
<dbReference type="InterPro" id="IPR014284">
    <property type="entry name" value="RNA_pol_sigma-70_dom"/>
</dbReference>
<organism evidence="7 8">
    <name type="scientific">Mucilaginibacter ximonensis</name>
    <dbReference type="NCBI Taxonomy" id="538021"/>
    <lineage>
        <taxon>Bacteria</taxon>
        <taxon>Pseudomonadati</taxon>
        <taxon>Bacteroidota</taxon>
        <taxon>Sphingobacteriia</taxon>
        <taxon>Sphingobacteriales</taxon>
        <taxon>Sphingobacteriaceae</taxon>
        <taxon>Mucilaginibacter</taxon>
    </lineage>
</organism>
<dbReference type="Proteomes" id="UP001597557">
    <property type="component" value="Unassembled WGS sequence"/>
</dbReference>
<comment type="caution">
    <text evidence="7">The sequence shown here is derived from an EMBL/GenBank/DDBJ whole genome shotgun (WGS) entry which is preliminary data.</text>
</comment>
<evidence type="ECO:0000259" key="5">
    <source>
        <dbReference type="Pfam" id="PF04542"/>
    </source>
</evidence>
<keyword evidence="8" id="KW-1185">Reference proteome</keyword>
<dbReference type="EMBL" id="JBHUPD010000003">
    <property type="protein sequence ID" value="MFD2874222.1"/>
    <property type="molecule type" value="Genomic_DNA"/>
</dbReference>
<dbReference type="InterPro" id="IPR013249">
    <property type="entry name" value="RNA_pol_sigma70_r4_t2"/>
</dbReference>
<keyword evidence="4" id="KW-0804">Transcription</keyword>
<protein>
    <submittedName>
        <fullName evidence="7">RNA polymerase sigma factor</fullName>
    </submittedName>
</protein>
<evidence type="ECO:0000256" key="2">
    <source>
        <dbReference type="ARBA" id="ARBA00023015"/>
    </source>
</evidence>
<dbReference type="RefSeq" id="WP_377188465.1">
    <property type="nucleotide sequence ID" value="NZ_JBHUPD010000003.1"/>
</dbReference>
<sequence length="192" mass="22981">MSDYRELSDCDLAFLLKDGDHVAYTEIYERYFGLLYVHGRKKIRDNEEARDVVQETFVSLWKNKIHLKPELGIKAYLYTSLRNKIIDFYAHQDVNSRYINSFKDYPQASYCITDHRIRESQLAAIIENEIKALPPRMREIFELSRKEHLTHREVAERLDLSEHTVKTQVKHALRILRVRLGFLVYLYLITRF</sequence>
<dbReference type="InterPro" id="IPR013325">
    <property type="entry name" value="RNA_pol_sigma_r2"/>
</dbReference>
<dbReference type="SUPFAM" id="SSF88659">
    <property type="entry name" value="Sigma3 and sigma4 domains of RNA polymerase sigma factors"/>
    <property type="match status" value="1"/>
</dbReference>
<name>A0ABW5YG28_9SPHI</name>
<feature type="domain" description="RNA polymerase sigma-70 region 2" evidence="5">
    <location>
        <begin position="27"/>
        <end position="92"/>
    </location>
</feature>
<dbReference type="InterPro" id="IPR036388">
    <property type="entry name" value="WH-like_DNA-bd_sf"/>
</dbReference>
<dbReference type="InterPro" id="IPR013324">
    <property type="entry name" value="RNA_pol_sigma_r3/r4-like"/>
</dbReference>
<evidence type="ECO:0000256" key="4">
    <source>
        <dbReference type="ARBA" id="ARBA00023163"/>
    </source>
</evidence>
<dbReference type="Pfam" id="PF04542">
    <property type="entry name" value="Sigma70_r2"/>
    <property type="match status" value="1"/>
</dbReference>
<evidence type="ECO:0000256" key="1">
    <source>
        <dbReference type="ARBA" id="ARBA00010641"/>
    </source>
</evidence>
<evidence type="ECO:0000313" key="8">
    <source>
        <dbReference type="Proteomes" id="UP001597557"/>
    </source>
</evidence>
<proteinExistence type="inferred from homology"/>
<feature type="domain" description="RNA polymerase sigma factor 70 region 4 type 2" evidence="6">
    <location>
        <begin position="125"/>
        <end position="174"/>
    </location>
</feature>
<dbReference type="InterPro" id="IPR014327">
    <property type="entry name" value="RNA_pol_sigma70_bacteroid"/>
</dbReference>
<comment type="similarity">
    <text evidence="1">Belongs to the sigma-70 factor family. ECF subfamily.</text>
</comment>
<dbReference type="PANTHER" id="PTHR43133">
    <property type="entry name" value="RNA POLYMERASE ECF-TYPE SIGMA FACTO"/>
    <property type="match status" value="1"/>
</dbReference>
<reference evidence="8" key="1">
    <citation type="journal article" date="2019" name="Int. J. Syst. Evol. Microbiol.">
        <title>The Global Catalogue of Microorganisms (GCM) 10K type strain sequencing project: providing services to taxonomists for standard genome sequencing and annotation.</title>
        <authorList>
            <consortium name="The Broad Institute Genomics Platform"/>
            <consortium name="The Broad Institute Genome Sequencing Center for Infectious Disease"/>
            <person name="Wu L."/>
            <person name="Ma J."/>
        </authorList>
    </citation>
    <scope>NUCLEOTIDE SEQUENCE [LARGE SCALE GENOMIC DNA]</scope>
    <source>
        <strain evidence="8">KCTC 22437</strain>
    </source>
</reference>
<evidence type="ECO:0000259" key="6">
    <source>
        <dbReference type="Pfam" id="PF08281"/>
    </source>
</evidence>
<accession>A0ABW5YG28</accession>
<keyword evidence="3" id="KW-0731">Sigma factor</keyword>
<dbReference type="Gene3D" id="1.10.10.10">
    <property type="entry name" value="Winged helix-like DNA-binding domain superfamily/Winged helix DNA-binding domain"/>
    <property type="match status" value="1"/>
</dbReference>
<evidence type="ECO:0000313" key="7">
    <source>
        <dbReference type="EMBL" id="MFD2874222.1"/>
    </source>
</evidence>
<dbReference type="SUPFAM" id="SSF88946">
    <property type="entry name" value="Sigma2 domain of RNA polymerase sigma factors"/>
    <property type="match status" value="1"/>
</dbReference>
<dbReference type="InterPro" id="IPR007627">
    <property type="entry name" value="RNA_pol_sigma70_r2"/>
</dbReference>